<evidence type="ECO:0000259" key="6">
    <source>
        <dbReference type="PROSITE" id="PS50977"/>
    </source>
</evidence>
<evidence type="ECO:0000313" key="8">
    <source>
        <dbReference type="Proteomes" id="UP001183585"/>
    </source>
</evidence>
<evidence type="ECO:0000256" key="4">
    <source>
        <dbReference type="PROSITE-ProRule" id="PRU00335"/>
    </source>
</evidence>
<keyword evidence="8" id="KW-1185">Reference proteome</keyword>
<keyword evidence="1" id="KW-0805">Transcription regulation</keyword>
<keyword evidence="3" id="KW-0804">Transcription</keyword>
<evidence type="ECO:0000256" key="5">
    <source>
        <dbReference type="SAM" id="MobiDB-lite"/>
    </source>
</evidence>
<dbReference type="EMBL" id="JAVDYE010000001">
    <property type="protein sequence ID" value="MDR7382622.1"/>
    <property type="molecule type" value="Genomic_DNA"/>
</dbReference>
<organism evidence="7 8">
    <name type="scientific">Promicromonospora iranensis</name>
    <dbReference type="NCBI Taxonomy" id="1105144"/>
    <lineage>
        <taxon>Bacteria</taxon>
        <taxon>Bacillati</taxon>
        <taxon>Actinomycetota</taxon>
        <taxon>Actinomycetes</taxon>
        <taxon>Micrococcales</taxon>
        <taxon>Promicromonosporaceae</taxon>
        <taxon>Promicromonospora</taxon>
    </lineage>
</organism>
<dbReference type="InterPro" id="IPR041583">
    <property type="entry name" value="TetR_C_31"/>
</dbReference>
<dbReference type="PANTHER" id="PTHR30055:SF234">
    <property type="entry name" value="HTH-TYPE TRANSCRIPTIONAL REGULATOR BETI"/>
    <property type="match status" value="1"/>
</dbReference>
<dbReference type="Proteomes" id="UP001183585">
    <property type="component" value="Unassembled WGS sequence"/>
</dbReference>
<dbReference type="InterPro" id="IPR009057">
    <property type="entry name" value="Homeodomain-like_sf"/>
</dbReference>
<name>A0ABU2CN97_9MICO</name>
<evidence type="ECO:0000313" key="7">
    <source>
        <dbReference type="EMBL" id="MDR7382622.1"/>
    </source>
</evidence>
<evidence type="ECO:0000256" key="2">
    <source>
        <dbReference type="ARBA" id="ARBA00023125"/>
    </source>
</evidence>
<dbReference type="Pfam" id="PF00440">
    <property type="entry name" value="TetR_N"/>
    <property type="match status" value="1"/>
</dbReference>
<feature type="DNA-binding region" description="H-T-H motif" evidence="4">
    <location>
        <begin position="34"/>
        <end position="53"/>
    </location>
</feature>
<dbReference type="SUPFAM" id="SSF46689">
    <property type="entry name" value="Homeodomain-like"/>
    <property type="match status" value="1"/>
</dbReference>
<dbReference type="PRINTS" id="PR00455">
    <property type="entry name" value="HTHTETR"/>
</dbReference>
<dbReference type="InterPro" id="IPR036271">
    <property type="entry name" value="Tet_transcr_reg_TetR-rel_C_sf"/>
</dbReference>
<dbReference type="PROSITE" id="PS50977">
    <property type="entry name" value="HTH_TETR_2"/>
    <property type="match status" value="1"/>
</dbReference>
<protein>
    <submittedName>
        <fullName evidence="7">AcrR family transcriptional regulator</fullName>
    </submittedName>
</protein>
<dbReference type="Pfam" id="PF17940">
    <property type="entry name" value="TetR_C_31"/>
    <property type="match status" value="1"/>
</dbReference>
<accession>A0ABU2CN97</accession>
<evidence type="ECO:0000256" key="3">
    <source>
        <dbReference type="ARBA" id="ARBA00023163"/>
    </source>
</evidence>
<dbReference type="RefSeq" id="WP_274993112.1">
    <property type="nucleotide sequence ID" value="NZ_JAJQQP010000004.1"/>
</dbReference>
<gene>
    <name evidence="7" type="ORF">J2S48_002137</name>
</gene>
<dbReference type="SUPFAM" id="SSF48498">
    <property type="entry name" value="Tetracyclin repressor-like, C-terminal domain"/>
    <property type="match status" value="1"/>
</dbReference>
<sequence>MSGQTNVERGREVRSRLLAAARELIAEVGWSGVSTRVLAERAGVRYGLVHYHFESLQALLRQATLEAMSGMLDGTAVLLTEAASPADGVDAMLAELDRYDGTDPASLLFVEGYLAATRDGELRARMGELMVGFRDALTTSFGAAGHPSPDGAARTVMAVFDGFILHKGLDPALTRDQIAPLLRTLTSAKTLTTPTAPAETAPAEPDGAPR</sequence>
<reference evidence="7 8" key="1">
    <citation type="submission" date="2023-07" db="EMBL/GenBank/DDBJ databases">
        <title>Sequencing the genomes of 1000 actinobacteria strains.</title>
        <authorList>
            <person name="Klenk H.-P."/>
        </authorList>
    </citation>
    <scope>NUCLEOTIDE SEQUENCE [LARGE SCALE GENOMIC DNA]</scope>
    <source>
        <strain evidence="7 8">DSM 45554</strain>
    </source>
</reference>
<dbReference type="Gene3D" id="1.10.357.10">
    <property type="entry name" value="Tetracycline Repressor, domain 2"/>
    <property type="match status" value="1"/>
</dbReference>
<feature type="domain" description="HTH tetR-type" evidence="6">
    <location>
        <begin position="11"/>
        <end position="71"/>
    </location>
</feature>
<feature type="region of interest" description="Disordered" evidence="5">
    <location>
        <begin position="189"/>
        <end position="210"/>
    </location>
</feature>
<keyword evidence="2 4" id="KW-0238">DNA-binding</keyword>
<proteinExistence type="predicted"/>
<dbReference type="InterPro" id="IPR050109">
    <property type="entry name" value="HTH-type_TetR-like_transc_reg"/>
</dbReference>
<dbReference type="InterPro" id="IPR001647">
    <property type="entry name" value="HTH_TetR"/>
</dbReference>
<dbReference type="PANTHER" id="PTHR30055">
    <property type="entry name" value="HTH-TYPE TRANSCRIPTIONAL REGULATOR RUTR"/>
    <property type="match status" value="1"/>
</dbReference>
<evidence type="ECO:0000256" key="1">
    <source>
        <dbReference type="ARBA" id="ARBA00023015"/>
    </source>
</evidence>
<comment type="caution">
    <text evidence="7">The sequence shown here is derived from an EMBL/GenBank/DDBJ whole genome shotgun (WGS) entry which is preliminary data.</text>
</comment>